<dbReference type="PANTHER" id="PTHR35534">
    <property type="entry name" value="50S RIBOSOMAL PROTEIN L32"/>
    <property type="match status" value="1"/>
</dbReference>
<dbReference type="SUPFAM" id="SSF57829">
    <property type="entry name" value="Zn-binding ribosomal proteins"/>
    <property type="match status" value="1"/>
</dbReference>
<accession>A0A2H0UYX8</accession>
<dbReference type="InterPro" id="IPR011332">
    <property type="entry name" value="Ribosomal_zn-bd"/>
</dbReference>
<gene>
    <name evidence="5" type="primary">rpmF</name>
    <name evidence="6" type="ORF">COU01_04030</name>
</gene>
<dbReference type="HAMAP" id="MF_00340">
    <property type="entry name" value="Ribosomal_bL32"/>
    <property type="match status" value="1"/>
</dbReference>
<comment type="similarity">
    <text evidence="1 5">Belongs to the bacterial ribosomal protein bL32 family.</text>
</comment>
<dbReference type="GO" id="GO:0003735">
    <property type="term" value="F:structural constituent of ribosome"/>
    <property type="evidence" value="ECO:0007669"/>
    <property type="project" value="InterPro"/>
</dbReference>
<dbReference type="GO" id="GO:0006412">
    <property type="term" value="P:translation"/>
    <property type="evidence" value="ECO:0007669"/>
    <property type="project" value="UniProtKB-UniRule"/>
</dbReference>
<evidence type="ECO:0000256" key="3">
    <source>
        <dbReference type="ARBA" id="ARBA00023274"/>
    </source>
</evidence>
<dbReference type="AlphaFoldDB" id="A0A2H0UYX8"/>
<comment type="caution">
    <text evidence="6">The sequence shown here is derived from an EMBL/GenBank/DDBJ whole genome shotgun (WGS) entry which is preliminary data.</text>
</comment>
<evidence type="ECO:0000313" key="7">
    <source>
        <dbReference type="Proteomes" id="UP000228510"/>
    </source>
</evidence>
<evidence type="ECO:0000256" key="1">
    <source>
        <dbReference type="ARBA" id="ARBA00008560"/>
    </source>
</evidence>
<dbReference type="PANTHER" id="PTHR35534:SF1">
    <property type="entry name" value="LARGE RIBOSOMAL SUBUNIT PROTEIN BL32"/>
    <property type="match status" value="1"/>
</dbReference>
<proteinExistence type="inferred from homology"/>
<evidence type="ECO:0000256" key="4">
    <source>
        <dbReference type="ARBA" id="ARBA00035178"/>
    </source>
</evidence>
<name>A0A2H0UYX8_9BACT</name>
<sequence>MSVPTKRRTSSQKRRRHSHFNLKKQPLGTCSQCGQAVLPHTACSYCGYYKGKLVLKVKSQKSLKSKKKKQQ</sequence>
<dbReference type="EMBL" id="PFAT01000051">
    <property type="protein sequence ID" value="PIR92032.1"/>
    <property type="molecule type" value="Genomic_DNA"/>
</dbReference>
<protein>
    <recommendedName>
        <fullName evidence="4 5">Large ribosomal subunit protein bL32</fullName>
    </recommendedName>
</protein>
<dbReference type="Pfam" id="PF01783">
    <property type="entry name" value="Ribosomal_L32p"/>
    <property type="match status" value="1"/>
</dbReference>
<keyword evidence="2 5" id="KW-0689">Ribosomal protein</keyword>
<dbReference type="NCBIfam" id="TIGR01031">
    <property type="entry name" value="rpmF_bact"/>
    <property type="match status" value="1"/>
</dbReference>
<dbReference type="InterPro" id="IPR002677">
    <property type="entry name" value="Ribosomal_bL32"/>
</dbReference>
<organism evidence="6 7">
    <name type="scientific">Candidatus Falkowbacteria bacterium CG10_big_fil_rev_8_21_14_0_10_44_15</name>
    <dbReference type="NCBI Taxonomy" id="1974569"/>
    <lineage>
        <taxon>Bacteria</taxon>
        <taxon>Candidatus Falkowiibacteriota</taxon>
    </lineage>
</organism>
<evidence type="ECO:0000313" key="6">
    <source>
        <dbReference type="EMBL" id="PIR92032.1"/>
    </source>
</evidence>
<keyword evidence="3 5" id="KW-0687">Ribonucleoprotein</keyword>
<dbReference type="GO" id="GO:0015934">
    <property type="term" value="C:large ribosomal subunit"/>
    <property type="evidence" value="ECO:0007669"/>
    <property type="project" value="InterPro"/>
</dbReference>
<dbReference type="Proteomes" id="UP000228510">
    <property type="component" value="Unassembled WGS sequence"/>
</dbReference>
<evidence type="ECO:0000256" key="2">
    <source>
        <dbReference type="ARBA" id="ARBA00022980"/>
    </source>
</evidence>
<reference evidence="7" key="1">
    <citation type="submission" date="2017-09" db="EMBL/GenBank/DDBJ databases">
        <title>Depth-based differentiation of microbial function through sediment-hosted aquifers and enrichment of novel symbionts in the deep terrestrial subsurface.</title>
        <authorList>
            <person name="Probst A.J."/>
            <person name="Ladd B."/>
            <person name="Jarett J.K."/>
            <person name="Geller-Mcgrath D.E."/>
            <person name="Sieber C.M.K."/>
            <person name="Emerson J.B."/>
            <person name="Anantharaman K."/>
            <person name="Thomas B.C."/>
            <person name="Malmstrom R."/>
            <person name="Stieglmeier M."/>
            <person name="Klingl A."/>
            <person name="Woyke T."/>
            <person name="Ryan C.M."/>
            <person name="Banfield J.F."/>
        </authorList>
    </citation>
    <scope>NUCLEOTIDE SEQUENCE [LARGE SCALE GENOMIC DNA]</scope>
</reference>
<dbReference type="InterPro" id="IPR044957">
    <property type="entry name" value="Ribosomal_bL32_bact"/>
</dbReference>
<evidence type="ECO:0000256" key="5">
    <source>
        <dbReference type="HAMAP-Rule" id="MF_00340"/>
    </source>
</evidence>